<dbReference type="NCBIfam" id="NF006114">
    <property type="entry name" value="PRK08263.1"/>
    <property type="match status" value="1"/>
</dbReference>
<dbReference type="SUPFAM" id="SSF51735">
    <property type="entry name" value="NAD(P)-binding Rossmann-fold domains"/>
    <property type="match status" value="1"/>
</dbReference>
<dbReference type="CDD" id="cd05374">
    <property type="entry name" value="17beta-HSD-like_SDR_c"/>
    <property type="match status" value="1"/>
</dbReference>
<dbReference type="PRINTS" id="PR00081">
    <property type="entry name" value="GDHRDH"/>
</dbReference>
<keyword evidence="5" id="KW-1185">Reference proteome</keyword>
<dbReference type="PRINTS" id="PR00080">
    <property type="entry name" value="SDRFAMILY"/>
</dbReference>
<dbReference type="InterPro" id="IPR020904">
    <property type="entry name" value="Sc_DH/Rdtase_CS"/>
</dbReference>
<dbReference type="STRING" id="655353.SAMN04488056_103382"/>
<dbReference type="Gene3D" id="3.40.50.720">
    <property type="entry name" value="NAD(P)-binding Rossmann-like Domain"/>
    <property type="match status" value="1"/>
</dbReference>
<dbReference type="InterPro" id="IPR002347">
    <property type="entry name" value="SDR_fam"/>
</dbReference>
<evidence type="ECO:0000256" key="2">
    <source>
        <dbReference type="ARBA" id="ARBA00023002"/>
    </source>
</evidence>
<evidence type="ECO:0000313" key="4">
    <source>
        <dbReference type="EMBL" id="SFO15828.1"/>
    </source>
</evidence>
<dbReference type="NCBIfam" id="NF004824">
    <property type="entry name" value="PRK06180.1"/>
    <property type="match status" value="1"/>
</dbReference>
<dbReference type="Proteomes" id="UP000199236">
    <property type="component" value="Unassembled WGS sequence"/>
</dbReference>
<protein>
    <submittedName>
        <fullName evidence="4">NADP-dependent 3-hydroxy acid dehydrogenase YdfG</fullName>
    </submittedName>
</protein>
<comment type="similarity">
    <text evidence="1 3">Belongs to the short-chain dehydrogenases/reductases (SDR) family.</text>
</comment>
<keyword evidence="2" id="KW-0560">Oxidoreductase</keyword>
<dbReference type="OrthoDB" id="9793825at2"/>
<evidence type="ECO:0000256" key="3">
    <source>
        <dbReference type="RuleBase" id="RU000363"/>
    </source>
</evidence>
<dbReference type="PROSITE" id="PS00061">
    <property type="entry name" value="ADH_SHORT"/>
    <property type="match status" value="1"/>
</dbReference>
<dbReference type="InterPro" id="IPR051911">
    <property type="entry name" value="SDR_oxidoreductase"/>
</dbReference>
<dbReference type="AlphaFoldDB" id="A0A1I5EWC1"/>
<reference evidence="4 5" key="1">
    <citation type="submission" date="2016-10" db="EMBL/GenBank/DDBJ databases">
        <authorList>
            <person name="de Groot N.N."/>
        </authorList>
    </citation>
    <scope>NUCLEOTIDE SEQUENCE [LARGE SCALE GENOMIC DNA]</scope>
    <source>
        <strain evidence="4 5">CGMCC 1.9157</strain>
    </source>
</reference>
<accession>A0A1I5EWC1</accession>
<dbReference type="GO" id="GO:0016491">
    <property type="term" value="F:oxidoreductase activity"/>
    <property type="evidence" value="ECO:0007669"/>
    <property type="project" value="UniProtKB-KW"/>
</dbReference>
<sequence length="286" mass="31412">MAEQNPVWFITGCSTGFGREIAKLLLSQGIRVAMTARKLESIADLVEGNEKIALPLALDVTDSAQIDAAVTKAEDHFGQIDVLVNNAGYGYFAAIEEGEEDEIRRQFDTNVFGLAALTRRVLPGMRKRRSGHIFNFSSIGGLTSHPSLGYYCASKFAVEAISEALSKEVAPLGIKVTLIEPSGFRTDWAGRSSVDPKVTIDDYAETAGYVRSLQHDNSGNQPGDPERLAKAIVDVSRNENPPLRLLMGSYAYNLAMERVEELRQTFEEWKEVTCGVDFPDAELSDM</sequence>
<dbReference type="Pfam" id="PF00106">
    <property type="entry name" value="adh_short"/>
    <property type="match status" value="1"/>
</dbReference>
<dbReference type="InterPro" id="IPR036291">
    <property type="entry name" value="NAD(P)-bd_dom_sf"/>
</dbReference>
<name>A0A1I5EWC1_9HYPH</name>
<dbReference type="EMBL" id="FOVR01000003">
    <property type="protein sequence ID" value="SFO15828.1"/>
    <property type="molecule type" value="Genomic_DNA"/>
</dbReference>
<proteinExistence type="inferred from homology"/>
<evidence type="ECO:0000313" key="5">
    <source>
        <dbReference type="Proteomes" id="UP000199236"/>
    </source>
</evidence>
<gene>
    <name evidence="4" type="ORF">SAMN04488056_103382</name>
</gene>
<dbReference type="PANTHER" id="PTHR43976">
    <property type="entry name" value="SHORT CHAIN DEHYDROGENASE"/>
    <property type="match status" value="1"/>
</dbReference>
<evidence type="ECO:0000256" key="1">
    <source>
        <dbReference type="ARBA" id="ARBA00006484"/>
    </source>
</evidence>
<organism evidence="4 5">
    <name type="scientific">Cohaesibacter marisflavi</name>
    <dbReference type="NCBI Taxonomy" id="655353"/>
    <lineage>
        <taxon>Bacteria</taxon>
        <taxon>Pseudomonadati</taxon>
        <taxon>Pseudomonadota</taxon>
        <taxon>Alphaproteobacteria</taxon>
        <taxon>Hyphomicrobiales</taxon>
        <taxon>Cohaesibacteraceae</taxon>
    </lineage>
</organism>
<dbReference type="PANTHER" id="PTHR43976:SF16">
    <property type="entry name" value="SHORT-CHAIN DEHYDROGENASE_REDUCTASE FAMILY PROTEIN"/>
    <property type="match status" value="1"/>
</dbReference>
<dbReference type="RefSeq" id="WP_090071122.1">
    <property type="nucleotide sequence ID" value="NZ_FOVR01000003.1"/>
</dbReference>